<dbReference type="Proteomes" id="UP000756132">
    <property type="component" value="Chromosome 6"/>
</dbReference>
<evidence type="ECO:0000256" key="3">
    <source>
        <dbReference type="ARBA" id="ARBA00022825"/>
    </source>
</evidence>
<keyword evidence="7" id="KW-1185">Reference proteome</keyword>
<dbReference type="EMBL" id="CP090168">
    <property type="protein sequence ID" value="UJO19348.1"/>
    <property type="molecule type" value="Genomic_DNA"/>
</dbReference>
<dbReference type="InterPro" id="IPR029058">
    <property type="entry name" value="AB_hydrolase_fold"/>
</dbReference>
<dbReference type="InterPro" id="IPR011659">
    <property type="entry name" value="WD40"/>
</dbReference>
<dbReference type="InterPro" id="IPR011042">
    <property type="entry name" value="6-blade_b-propeller_TolB-like"/>
</dbReference>
<reference evidence="6" key="1">
    <citation type="submission" date="2021-12" db="EMBL/GenBank/DDBJ databases">
        <authorList>
            <person name="Zaccaron A."/>
            <person name="Stergiopoulos I."/>
        </authorList>
    </citation>
    <scope>NUCLEOTIDE SEQUENCE</scope>
    <source>
        <strain evidence="6">Race5_Kim</strain>
    </source>
</reference>
<dbReference type="PANTHER" id="PTHR42776">
    <property type="entry name" value="SERINE PEPTIDASE S9 FAMILY MEMBER"/>
    <property type="match status" value="1"/>
</dbReference>
<dbReference type="AlphaFoldDB" id="A0A9Q8PBE0"/>
<dbReference type="GO" id="GO:0006508">
    <property type="term" value="P:proteolysis"/>
    <property type="evidence" value="ECO:0007669"/>
    <property type="project" value="InterPro"/>
</dbReference>
<keyword evidence="2" id="KW-0378">Hydrolase</keyword>
<evidence type="ECO:0000313" key="7">
    <source>
        <dbReference type="Proteomes" id="UP000756132"/>
    </source>
</evidence>
<feature type="domain" description="Peptidase S9 prolyl oligopeptidase catalytic" evidence="5">
    <location>
        <begin position="443"/>
        <end position="667"/>
    </location>
</feature>
<evidence type="ECO:0000256" key="2">
    <source>
        <dbReference type="ARBA" id="ARBA00022801"/>
    </source>
</evidence>
<keyword evidence="3" id="KW-0720">Serine protease</keyword>
<organism evidence="6 7">
    <name type="scientific">Passalora fulva</name>
    <name type="common">Tomato leaf mold</name>
    <name type="synonym">Cladosporium fulvum</name>
    <dbReference type="NCBI Taxonomy" id="5499"/>
    <lineage>
        <taxon>Eukaryota</taxon>
        <taxon>Fungi</taxon>
        <taxon>Dikarya</taxon>
        <taxon>Ascomycota</taxon>
        <taxon>Pezizomycotina</taxon>
        <taxon>Dothideomycetes</taxon>
        <taxon>Dothideomycetidae</taxon>
        <taxon>Mycosphaerellales</taxon>
        <taxon>Mycosphaerellaceae</taxon>
        <taxon>Fulvia</taxon>
    </lineage>
</organism>
<dbReference type="RefSeq" id="XP_047763714.1">
    <property type="nucleotide sequence ID" value="XM_047906119.1"/>
</dbReference>
<sequence>MGDASIAMEPISERKQLYQDLCDLEIPSVIKLSPNARQVLYATNLTWSQKKGKHCLSTIWLGETGQANSSRKLTSGLSKDYWPRWNPNGDSLAFISDRAEAGKKWAIYMMNVRNGTVEGEAYPITDTDNERPIAAFEFSPDGKRIALIRADPKTAEEKAREDNGEDWQVWCEDWTYDRLYVIDDLTTRKVSRVTGESGQQRHVTGFCWSPDSENIVFANTKSPHIEEPYLTGSDISILWLGQSTRETVGHIPNVVKNVKWAADGKIYFCSGTPDDKECAGHCHVRAAFGVENDVDSITLVEGRVVAKVQHGLRDQICLVPSGEVMYSEHAEIQAFDVTLGPNNKTIIAVATSDVNAPIEVYTRDIDAQNMVKLSTHGATFSDRTFGTCQFLNTRSADDKVELDAVHLTPSLATPSSSTPLPTVVLIHGGPTSRNTNAFNTLYYFWTPYLLSLGYAILLPNYRGSSGKGEAFASWSIKPSGRGKYDHEDVITLTQLVVDQELADPGKLMVGGLSQGGFLTYLCSVRNDREWRFKAAIALAGITDVDTMALTSDLGATLETELSGGRTPWNVPKVDTRSRQASALWEFHEAMQRSKETGKMIVPPMLIMHGEKDERCPITQAWGMRRALAGQNLPFEFVTYPRQGHLFAEQKLWNDMAERVGRWCDTYIRPGR</sequence>
<dbReference type="InterPro" id="IPR001375">
    <property type="entry name" value="Peptidase_S9_cat"/>
</dbReference>
<dbReference type="OrthoDB" id="43744at2759"/>
<proteinExistence type="inferred from homology"/>
<dbReference type="SUPFAM" id="SSF82171">
    <property type="entry name" value="DPP6 N-terminal domain-like"/>
    <property type="match status" value="1"/>
</dbReference>
<comment type="similarity">
    <text evidence="1">Belongs to the peptidase S9C family.</text>
</comment>
<evidence type="ECO:0000313" key="6">
    <source>
        <dbReference type="EMBL" id="UJO19348.1"/>
    </source>
</evidence>
<dbReference type="GO" id="GO:0004252">
    <property type="term" value="F:serine-type endopeptidase activity"/>
    <property type="evidence" value="ECO:0007669"/>
    <property type="project" value="TreeGrafter"/>
</dbReference>
<reference evidence="6" key="2">
    <citation type="journal article" date="2022" name="Microb. Genom.">
        <title>A chromosome-scale genome assembly of the tomato pathogen Cladosporium fulvum reveals a compartmentalized genome architecture and the presence of a dispensable chromosome.</title>
        <authorList>
            <person name="Zaccaron A.Z."/>
            <person name="Chen L.H."/>
            <person name="Samaras A."/>
            <person name="Stergiopoulos I."/>
        </authorList>
    </citation>
    <scope>NUCLEOTIDE SEQUENCE</scope>
    <source>
        <strain evidence="6">Race5_Kim</strain>
    </source>
</reference>
<dbReference type="Pfam" id="PF00326">
    <property type="entry name" value="Peptidase_S9"/>
    <property type="match status" value="1"/>
</dbReference>
<evidence type="ECO:0000256" key="4">
    <source>
        <dbReference type="ARBA" id="ARBA00032829"/>
    </source>
</evidence>
<dbReference type="GeneID" id="71986849"/>
<dbReference type="KEGG" id="ffu:CLAFUR5_06971"/>
<accession>A0A9Q8PBE0</accession>
<keyword evidence="3" id="KW-0645">Protease</keyword>
<name>A0A9Q8PBE0_PASFU</name>
<gene>
    <name evidence="6" type="ORF">CLAFUR5_06971</name>
</gene>
<dbReference type="Gene3D" id="3.40.50.1820">
    <property type="entry name" value="alpha/beta hydrolase"/>
    <property type="match status" value="1"/>
</dbReference>
<dbReference type="SUPFAM" id="SSF53474">
    <property type="entry name" value="alpha/beta-Hydrolases"/>
    <property type="match status" value="1"/>
</dbReference>
<evidence type="ECO:0000259" key="5">
    <source>
        <dbReference type="Pfam" id="PF00326"/>
    </source>
</evidence>
<dbReference type="Pfam" id="PF07676">
    <property type="entry name" value="PD40"/>
    <property type="match status" value="1"/>
</dbReference>
<dbReference type="Gene3D" id="2.120.10.30">
    <property type="entry name" value="TolB, C-terminal domain"/>
    <property type="match status" value="1"/>
</dbReference>
<evidence type="ECO:0000256" key="1">
    <source>
        <dbReference type="ARBA" id="ARBA00010040"/>
    </source>
</evidence>
<dbReference type="PANTHER" id="PTHR42776:SF27">
    <property type="entry name" value="DIPEPTIDYL PEPTIDASE FAMILY MEMBER 6"/>
    <property type="match status" value="1"/>
</dbReference>
<protein>
    <recommendedName>
        <fullName evidence="4">Dipeptidyl-peptidase V</fullName>
    </recommendedName>
</protein>